<feature type="compositionally biased region" description="Acidic residues" evidence="1">
    <location>
        <begin position="149"/>
        <end position="174"/>
    </location>
</feature>
<sequence>MLNRHAGVWSLPALLSLIACPALAAAAPPADAGPARTAPPSWCPPGGALAAGRLPASVPLASCDLRGRTVQGPGGLAVTVPDGTAAVTAESLRTDGADVLRVAVDVPAGRVRIERTAPPPPGTAAEPGAPGLTDASPTPDATDGPPATDPEDEPTAAGPDPDDDESGESGDEPEGTGSEVKGQPAAVRACRDRTWRASTSAWTRGRTIFWRYYGGASIEGGISAGDAEQAVRSGVAAAVGARTDCTRTGHFSPRPNIRQHYLGRTARKPGIGRRGGCKQPDGTNSFGWLSLGGLPSSTLAMTCTWQGWRNTVEADVALQSDDKAWWSPAGGEDRAAGGCPAGHYLPAAIVAHETLHVLGLDHVKGARHANLTMTPVAAPCDDRMATLGRGDYRGLIALYGPRR</sequence>
<feature type="chain" id="PRO_5047134076" description="Matrixin family metalloprotease" evidence="2">
    <location>
        <begin position="25"/>
        <end position="403"/>
    </location>
</feature>
<evidence type="ECO:0008006" key="5">
    <source>
        <dbReference type="Google" id="ProtNLM"/>
    </source>
</evidence>
<evidence type="ECO:0000313" key="3">
    <source>
        <dbReference type="EMBL" id="MBW8486904.1"/>
    </source>
</evidence>
<reference evidence="3 4" key="1">
    <citation type="submission" date="2021-07" db="EMBL/GenBank/DDBJ databases">
        <title>Actinomadura sp. PM05-2 isolated from lichen.</title>
        <authorList>
            <person name="Somphong A."/>
            <person name="Phongsopitanun W."/>
            <person name="Tanasupawat S."/>
            <person name="Peongsungnone V."/>
        </authorList>
    </citation>
    <scope>NUCLEOTIDE SEQUENCE [LARGE SCALE GENOMIC DNA]</scope>
    <source>
        <strain evidence="3 4">PM05-2</strain>
    </source>
</reference>
<feature type="compositionally biased region" description="Low complexity" evidence="1">
    <location>
        <begin position="123"/>
        <end position="146"/>
    </location>
</feature>
<dbReference type="PROSITE" id="PS51257">
    <property type="entry name" value="PROKAR_LIPOPROTEIN"/>
    <property type="match status" value="1"/>
</dbReference>
<comment type="caution">
    <text evidence="3">The sequence shown here is derived from an EMBL/GenBank/DDBJ whole genome shotgun (WGS) entry which is preliminary data.</text>
</comment>
<dbReference type="EMBL" id="JAIBOA010000028">
    <property type="protein sequence ID" value="MBW8486904.1"/>
    <property type="molecule type" value="Genomic_DNA"/>
</dbReference>
<feature type="signal peptide" evidence="2">
    <location>
        <begin position="1"/>
        <end position="24"/>
    </location>
</feature>
<protein>
    <recommendedName>
        <fullName evidence="5">Matrixin family metalloprotease</fullName>
    </recommendedName>
</protein>
<dbReference type="Proteomes" id="UP000774570">
    <property type="component" value="Unassembled WGS sequence"/>
</dbReference>
<proteinExistence type="predicted"/>
<dbReference type="SUPFAM" id="SSF55486">
    <property type="entry name" value="Metalloproteases ('zincins'), catalytic domain"/>
    <property type="match status" value="1"/>
</dbReference>
<keyword evidence="4" id="KW-1185">Reference proteome</keyword>
<dbReference type="RefSeq" id="WP_220170145.1">
    <property type="nucleotide sequence ID" value="NZ_JAIBOA010000028.1"/>
</dbReference>
<gene>
    <name evidence="3" type="ORF">K1Y72_31360</name>
</gene>
<keyword evidence="2" id="KW-0732">Signal</keyword>
<dbReference type="InterPro" id="IPR024079">
    <property type="entry name" value="MetalloPept_cat_dom_sf"/>
</dbReference>
<organism evidence="3 4">
    <name type="scientific">Actinomadura parmotrematis</name>
    <dbReference type="NCBI Taxonomy" id="2864039"/>
    <lineage>
        <taxon>Bacteria</taxon>
        <taxon>Bacillati</taxon>
        <taxon>Actinomycetota</taxon>
        <taxon>Actinomycetes</taxon>
        <taxon>Streptosporangiales</taxon>
        <taxon>Thermomonosporaceae</taxon>
        <taxon>Actinomadura</taxon>
    </lineage>
</organism>
<evidence type="ECO:0000256" key="1">
    <source>
        <dbReference type="SAM" id="MobiDB-lite"/>
    </source>
</evidence>
<accession>A0ABS7G2F8</accession>
<name>A0ABS7G2F8_9ACTN</name>
<feature type="region of interest" description="Disordered" evidence="1">
    <location>
        <begin position="111"/>
        <end position="197"/>
    </location>
</feature>
<evidence type="ECO:0000256" key="2">
    <source>
        <dbReference type="SAM" id="SignalP"/>
    </source>
</evidence>
<evidence type="ECO:0000313" key="4">
    <source>
        <dbReference type="Proteomes" id="UP000774570"/>
    </source>
</evidence>
<dbReference type="Gene3D" id="3.40.390.10">
    <property type="entry name" value="Collagenase (Catalytic Domain)"/>
    <property type="match status" value="1"/>
</dbReference>